<dbReference type="InterPro" id="IPR007391">
    <property type="entry name" value="Vancomycin_resist_VanW"/>
</dbReference>
<protein>
    <submittedName>
        <fullName evidence="1">Uncharacterized protein</fullName>
    </submittedName>
</protein>
<organism evidence="1 2">
    <name type="scientific">Clostridium malenominatum</name>
    <dbReference type="NCBI Taxonomy" id="1539"/>
    <lineage>
        <taxon>Bacteria</taxon>
        <taxon>Bacillati</taxon>
        <taxon>Bacillota</taxon>
        <taxon>Clostridia</taxon>
        <taxon>Eubacteriales</taxon>
        <taxon>Clostridiaceae</taxon>
        <taxon>Clostridium</taxon>
    </lineage>
</organism>
<evidence type="ECO:0000313" key="1">
    <source>
        <dbReference type="EMBL" id="GAA0729534.1"/>
    </source>
</evidence>
<sequence length="133" mass="16046">MFKNSIVEGRKLKPIKRTKIRMFLGKCYYKITRYAQWFFSGKKYSKSVEKELYYNIYFTHKTPLLRNLKNIDMWMQHNKITNLKIAIKSLNKIIIKPGETFSYWRLIGNPTRRKGYVEGTLYKSRILGRVHKT</sequence>
<accession>A0ABN1J5L8</accession>
<dbReference type="InterPro" id="IPR052913">
    <property type="entry name" value="Glycopeptide_resist_protein"/>
</dbReference>
<gene>
    <name evidence="1" type="ORF">GCM10008905_29620</name>
</gene>
<name>A0ABN1J5L8_9CLOT</name>
<reference evidence="1 2" key="1">
    <citation type="journal article" date="2019" name="Int. J. Syst. Evol. Microbiol.">
        <title>The Global Catalogue of Microorganisms (GCM) 10K type strain sequencing project: providing services to taxonomists for standard genome sequencing and annotation.</title>
        <authorList>
            <consortium name="The Broad Institute Genomics Platform"/>
            <consortium name="The Broad Institute Genome Sequencing Center for Infectious Disease"/>
            <person name="Wu L."/>
            <person name="Ma J."/>
        </authorList>
    </citation>
    <scope>NUCLEOTIDE SEQUENCE [LARGE SCALE GENOMIC DNA]</scope>
    <source>
        <strain evidence="1 2">JCM 1405</strain>
    </source>
</reference>
<dbReference type="RefSeq" id="WP_343770915.1">
    <property type="nucleotide sequence ID" value="NZ_BAAACF010000006.1"/>
</dbReference>
<evidence type="ECO:0000313" key="2">
    <source>
        <dbReference type="Proteomes" id="UP001500339"/>
    </source>
</evidence>
<proteinExistence type="predicted"/>
<dbReference type="PANTHER" id="PTHR35788">
    <property type="entry name" value="EXPORTED PROTEIN-RELATED"/>
    <property type="match status" value="1"/>
</dbReference>
<keyword evidence="2" id="KW-1185">Reference proteome</keyword>
<dbReference type="Pfam" id="PF04294">
    <property type="entry name" value="VanW"/>
    <property type="match status" value="1"/>
</dbReference>
<dbReference type="Proteomes" id="UP001500339">
    <property type="component" value="Unassembled WGS sequence"/>
</dbReference>
<dbReference type="EMBL" id="BAAACF010000006">
    <property type="protein sequence ID" value="GAA0729534.1"/>
    <property type="molecule type" value="Genomic_DNA"/>
</dbReference>
<dbReference type="PANTHER" id="PTHR35788:SF1">
    <property type="entry name" value="EXPORTED PROTEIN"/>
    <property type="match status" value="1"/>
</dbReference>
<comment type="caution">
    <text evidence="1">The sequence shown here is derived from an EMBL/GenBank/DDBJ whole genome shotgun (WGS) entry which is preliminary data.</text>
</comment>